<dbReference type="SUPFAM" id="SSF144091">
    <property type="entry name" value="Rhomboid-like"/>
    <property type="match status" value="1"/>
</dbReference>
<feature type="transmembrane region" description="Helical" evidence="5">
    <location>
        <begin position="105"/>
        <end position="126"/>
    </location>
</feature>
<sequence length="296" mass="34506">MKAGSKYMNWLNKLERKFGRYAIPNLMYYIIILYGAGFVLNLLNPQFYYQYLSLNAEAILHGQVWRILTFIIQPPSKSIIFVVFALYLYYLIGRQLEMAWGAFRFNLYFFAGMLFHVIAAILAYLLTGLSLPLDVWYLNLSLFFAFAALYPDVQFLLFFIIPVKVKWLAWLDGAYFIWAVVQAFLPSYGGGVYGIYYKANALAAAVSLLNFVIFFLGSRNMKPYSPKQVKRKKEFYKKVQQARRPDNVYENGARHKCAVCGRTELDDPNLEFRYCSKCSGNYEYCQDHLFTHTHVK</sequence>
<gene>
    <name evidence="6" type="ORF">CLOHYLEM_06795</name>
</gene>
<feature type="transmembrane region" description="Helical" evidence="5">
    <location>
        <begin position="138"/>
        <end position="160"/>
    </location>
</feature>
<comment type="caution">
    <text evidence="6">The sequence shown here is derived from an EMBL/GenBank/DDBJ whole genome shotgun (WGS) entry which is preliminary data.</text>
</comment>
<dbReference type="InterPro" id="IPR035952">
    <property type="entry name" value="Rhomboid-like_sf"/>
</dbReference>
<comment type="subcellular location">
    <subcellularLocation>
        <location evidence="1">Membrane</location>
        <topology evidence="1">Multi-pass membrane protein</topology>
    </subcellularLocation>
</comment>
<dbReference type="Gene3D" id="1.20.1540.10">
    <property type="entry name" value="Rhomboid-like"/>
    <property type="match status" value="1"/>
</dbReference>
<feature type="transmembrane region" description="Helical" evidence="5">
    <location>
        <begin position="75"/>
        <end position="93"/>
    </location>
</feature>
<proteinExistence type="predicted"/>
<evidence type="ECO:0000256" key="3">
    <source>
        <dbReference type="ARBA" id="ARBA00022989"/>
    </source>
</evidence>
<keyword evidence="2 5" id="KW-0812">Transmembrane</keyword>
<evidence type="ECO:0000256" key="5">
    <source>
        <dbReference type="SAM" id="Phobius"/>
    </source>
</evidence>
<feature type="transmembrane region" description="Helical" evidence="5">
    <location>
        <begin position="167"/>
        <end position="189"/>
    </location>
</feature>
<evidence type="ECO:0000256" key="4">
    <source>
        <dbReference type="ARBA" id="ARBA00023136"/>
    </source>
</evidence>
<evidence type="ECO:0000256" key="2">
    <source>
        <dbReference type="ARBA" id="ARBA00022692"/>
    </source>
</evidence>
<dbReference type="eggNOG" id="COG0705">
    <property type="taxonomic scope" value="Bacteria"/>
</dbReference>
<name>C0C3Y3_9FIRM</name>
<dbReference type="HOGENOM" id="CLU_070290_0_0_9"/>
<dbReference type="AlphaFoldDB" id="C0C3Y3"/>
<reference evidence="6" key="2">
    <citation type="submission" date="2013-06" db="EMBL/GenBank/DDBJ databases">
        <title>Draft genome sequence of Clostridium hylemonae (DSM 15053).</title>
        <authorList>
            <person name="Sudarsanam P."/>
            <person name="Ley R."/>
            <person name="Guruge J."/>
            <person name="Turnbaugh P.J."/>
            <person name="Mahowald M."/>
            <person name="Liep D."/>
            <person name="Gordon J."/>
        </authorList>
    </citation>
    <scope>NUCLEOTIDE SEQUENCE</scope>
    <source>
        <strain evidence="6">DSM 15053</strain>
    </source>
</reference>
<organism evidence="6 7">
    <name type="scientific">[Clostridium] hylemonae DSM 15053</name>
    <dbReference type="NCBI Taxonomy" id="553973"/>
    <lineage>
        <taxon>Bacteria</taxon>
        <taxon>Bacillati</taxon>
        <taxon>Bacillota</taxon>
        <taxon>Clostridia</taxon>
        <taxon>Lachnospirales</taxon>
        <taxon>Lachnospiraceae</taxon>
    </lineage>
</organism>
<keyword evidence="3 5" id="KW-1133">Transmembrane helix</keyword>
<reference evidence="6" key="1">
    <citation type="submission" date="2009-02" db="EMBL/GenBank/DDBJ databases">
        <authorList>
            <person name="Fulton L."/>
            <person name="Clifton S."/>
            <person name="Fulton B."/>
            <person name="Xu J."/>
            <person name="Minx P."/>
            <person name="Pepin K.H."/>
            <person name="Johnson M."/>
            <person name="Bhonagiri V."/>
            <person name="Nash W.E."/>
            <person name="Mardis E.R."/>
            <person name="Wilson R.K."/>
        </authorList>
    </citation>
    <scope>NUCLEOTIDE SEQUENCE [LARGE SCALE GENOMIC DNA]</scope>
    <source>
        <strain evidence="6">DSM 15053</strain>
    </source>
</reference>
<protein>
    <recommendedName>
        <fullName evidence="8">Peptidase S54 rhomboid domain-containing protein</fullName>
    </recommendedName>
</protein>
<accession>C0C3Y3</accession>
<keyword evidence="7" id="KW-1185">Reference proteome</keyword>
<dbReference type="STRING" id="553973.CLOHYLEM_06795"/>
<evidence type="ECO:0000313" key="6">
    <source>
        <dbReference type="EMBL" id="EEG73141.1"/>
    </source>
</evidence>
<feature type="transmembrane region" description="Helical" evidence="5">
    <location>
        <begin position="195"/>
        <end position="217"/>
    </location>
</feature>
<dbReference type="EMBL" id="ABYI02000031">
    <property type="protein sequence ID" value="EEG73141.1"/>
    <property type="molecule type" value="Genomic_DNA"/>
</dbReference>
<dbReference type="GO" id="GO:0016020">
    <property type="term" value="C:membrane"/>
    <property type="evidence" value="ECO:0007669"/>
    <property type="project" value="UniProtKB-SubCell"/>
</dbReference>
<evidence type="ECO:0000256" key="1">
    <source>
        <dbReference type="ARBA" id="ARBA00004141"/>
    </source>
</evidence>
<dbReference type="Proteomes" id="UP000004893">
    <property type="component" value="Unassembled WGS sequence"/>
</dbReference>
<feature type="transmembrane region" description="Helical" evidence="5">
    <location>
        <begin position="21"/>
        <end position="43"/>
    </location>
</feature>
<evidence type="ECO:0000313" key="7">
    <source>
        <dbReference type="Proteomes" id="UP000004893"/>
    </source>
</evidence>
<evidence type="ECO:0008006" key="8">
    <source>
        <dbReference type="Google" id="ProtNLM"/>
    </source>
</evidence>
<keyword evidence="4 5" id="KW-0472">Membrane</keyword>